<reference evidence="1" key="1">
    <citation type="submission" date="2018-02" db="EMBL/GenBank/DDBJ databases">
        <title>Rhizophora mucronata_Transcriptome.</title>
        <authorList>
            <person name="Meera S.P."/>
            <person name="Sreeshan A."/>
            <person name="Augustine A."/>
        </authorList>
    </citation>
    <scope>NUCLEOTIDE SEQUENCE</scope>
    <source>
        <tissue evidence="1">Leaf</tissue>
    </source>
</reference>
<dbReference type="EMBL" id="GGEC01013997">
    <property type="protein sequence ID" value="MBW94480.1"/>
    <property type="molecule type" value="Transcribed_RNA"/>
</dbReference>
<proteinExistence type="predicted"/>
<evidence type="ECO:0000313" key="1">
    <source>
        <dbReference type="EMBL" id="MBW94480.1"/>
    </source>
</evidence>
<protein>
    <submittedName>
        <fullName evidence="1">Uncharacterized protein MANES_07G070900</fullName>
    </submittedName>
</protein>
<accession>A0A2P2JLX9</accession>
<sequence>MSVLMYGLEMCVGHFGVMDIRIYQRKIRNFGTGVGRNWLYVTWQKWCIMYI</sequence>
<organism evidence="1">
    <name type="scientific">Rhizophora mucronata</name>
    <name type="common">Asiatic mangrove</name>
    <dbReference type="NCBI Taxonomy" id="61149"/>
    <lineage>
        <taxon>Eukaryota</taxon>
        <taxon>Viridiplantae</taxon>
        <taxon>Streptophyta</taxon>
        <taxon>Embryophyta</taxon>
        <taxon>Tracheophyta</taxon>
        <taxon>Spermatophyta</taxon>
        <taxon>Magnoliopsida</taxon>
        <taxon>eudicotyledons</taxon>
        <taxon>Gunneridae</taxon>
        <taxon>Pentapetalae</taxon>
        <taxon>rosids</taxon>
        <taxon>fabids</taxon>
        <taxon>Malpighiales</taxon>
        <taxon>Rhizophoraceae</taxon>
        <taxon>Rhizophora</taxon>
    </lineage>
</organism>
<name>A0A2P2JLX9_RHIMU</name>
<dbReference type="AlphaFoldDB" id="A0A2P2JLX9"/>